<evidence type="ECO:0000313" key="3">
    <source>
        <dbReference type="Proteomes" id="UP000314294"/>
    </source>
</evidence>
<comment type="caution">
    <text evidence="2">The sequence shown here is derived from an EMBL/GenBank/DDBJ whole genome shotgun (WGS) entry which is preliminary data.</text>
</comment>
<proteinExistence type="predicted"/>
<gene>
    <name evidence="2" type="ORF">EYF80_012100</name>
</gene>
<sequence length="183" mass="20269">MLWRVRKVCVSRGNSTLDGSRTFQVADLMLTVRPLLVRVLFIRRKKFLSLGPSASGFLRLPESSTTTKLTRLLLTKDVRLTRLEDQVVHPQEAEGDSHDGGLVQVGADSAGERQRAGQVIEHLRLLAPPTSGRITRAQLSLLRTAATGVRRRDEIKQGGGGHQQGDPPDRRHQERGRTNEVGL</sequence>
<keyword evidence="3" id="KW-1185">Reference proteome</keyword>
<dbReference type="Proteomes" id="UP000314294">
    <property type="component" value="Unassembled WGS sequence"/>
</dbReference>
<dbReference type="EMBL" id="SRLO01000080">
    <property type="protein sequence ID" value="TNN77802.1"/>
    <property type="molecule type" value="Genomic_DNA"/>
</dbReference>
<feature type="region of interest" description="Disordered" evidence="1">
    <location>
        <begin position="147"/>
        <end position="183"/>
    </location>
</feature>
<protein>
    <submittedName>
        <fullName evidence="2">Uncharacterized protein</fullName>
    </submittedName>
</protein>
<feature type="compositionally biased region" description="Basic and acidic residues" evidence="1">
    <location>
        <begin position="167"/>
        <end position="183"/>
    </location>
</feature>
<name>A0A4Z2IKP1_9TELE</name>
<dbReference type="AlphaFoldDB" id="A0A4Z2IKP1"/>
<evidence type="ECO:0000313" key="2">
    <source>
        <dbReference type="EMBL" id="TNN77802.1"/>
    </source>
</evidence>
<evidence type="ECO:0000256" key="1">
    <source>
        <dbReference type="SAM" id="MobiDB-lite"/>
    </source>
</evidence>
<organism evidence="2 3">
    <name type="scientific">Liparis tanakae</name>
    <name type="common">Tanaka's snailfish</name>
    <dbReference type="NCBI Taxonomy" id="230148"/>
    <lineage>
        <taxon>Eukaryota</taxon>
        <taxon>Metazoa</taxon>
        <taxon>Chordata</taxon>
        <taxon>Craniata</taxon>
        <taxon>Vertebrata</taxon>
        <taxon>Euteleostomi</taxon>
        <taxon>Actinopterygii</taxon>
        <taxon>Neopterygii</taxon>
        <taxon>Teleostei</taxon>
        <taxon>Neoteleostei</taxon>
        <taxon>Acanthomorphata</taxon>
        <taxon>Eupercaria</taxon>
        <taxon>Perciformes</taxon>
        <taxon>Cottioidei</taxon>
        <taxon>Cottales</taxon>
        <taxon>Liparidae</taxon>
        <taxon>Liparis</taxon>
    </lineage>
</organism>
<reference evidence="2 3" key="1">
    <citation type="submission" date="2019-03" db="EMBL/GenBank/DDBJ databases">
        <title>First draft genome of Liparis tanakae, snailfish: a comprehensive survey of snailfish specific genes.</title>
        <authorList>
            <person name="Kim W."/>
            <person name="Song I."/>
            <person name="Jeong J.-H."/>
            <person name="Kim D."/>
            <person name="Kim S."/>
            <person name="Ryu S."/>
            <person name="Song J.Y."/>
            <person name="Lee S.K."/>
        </authorList>
    </citation>
    <scope>NUCLEOTIDE SEQUENCE [LARGE SCALE GENOMIC DNA]</scope>
    <source>
        <tissue evidence="2">Muscle</tissue>
    </source>
</reference>
<accession>A0A4Z2IKP1</accession>